<keyword evidence="6" id="KW-0658">Purine biosynthesis</keyword>
<keyword evidence="7" id="KW-0315">Glutamine amidotransferase</keyword>
<accession>A0A644WLR7</accession>
<dbReference type="InterPro" id="IPR017932">
    <property type="entry name" value="GATase_2_dom"/>
</dbReference>
<comment type="pathway">
    <text evidence="1">Purine metabolism; IMP biosynthesis via de novo pathway; N(1)-(5-phospho-D-ribosyl)glycinamide from 5-phospho-alpha-D-ribose 1-diphosphate: step 1/2.</text>
</comment>
<reference evidence="9" key="1">
    <citation type="submission" date="2019-08" db="EMBL/GenBank/DDBJ databases">
        <authorList>
            <person name="Kucharzyk K."/>
            <person name="Murdoch R.W."/>
            <person name="Higgins S."/>
            <person name="Loffler F."/>
        </authorList>
    </citation>
    <scope>NUCLEOTIDE SEQUENCE</scope>
</reference>
<dbReference type="Pfam" id="PF00156">
    <property type="entry name" value="Pribosyltran"/>
    <property type="match status" value="1"/>
</dbReference>
<dbReference type="Pfam" id="PF13522">
    <property type="entry name" value="GATase_6"/>
    <property type="match status" value="1"/>
</dbReference>
<keyword evidence="5 9" id="KW-0808">Transferase</keyword>
<feature type="domain" description="Glutamine amidotransferase type-2" evidence="8">
    <location>
        <begin position="25"/>
        <end position="246"/>
    </location>
</feature>
<dbReference type="InterPro" id="IPR029055">
    <property type="entry name" value="Ntn_hydrolases_N"/>
</dbReference>
<sequence>MPLLRRPPMGYERLKPDDDCMKEECGVFGIYCNGSGLDAAEAAYYGLFSLQHRGQESAGISVSRKGKMQCHKAMGLVSGRFCDGLGSLKGANLAIGHVRYSTMGDSSLVNAQPLLVESGKSSLALSHNGNIINAKELRAELEAEGVRFETTIDSEVIGALILNNSAEGLTQGISRAMERLKGSYALVLMTNDQLIGVRDPRGMRPLALGSLDGAYVLASESCAFDTIGAEFIRDVRPGEIIVINHAGLTSHQAVRASDTALCIFEYVYFARPDSDIDGISVHKARERAGELLAISSPADVDVVAAVPDSSLPAAMGYARQAGLPFTIALSKNRYMGRTFIEPSQDRREMDVSLKLSALKRNVRGKRVLLVDDSIVRGTTSKKIVEMLRTAGAKEVHLRISSPPVMHPCCFGIDTSSYEQLIGANHSVEEIRRFIGADSLEYLSIEDLHKTVECAACHFCAGCFNGVYPEDVSALLQRGGKHILDR</sequence>
<dbReference type="PANTHER" id="PTHR11907">
    <property type="entry name" value="AMIDOPHOSPHORIBOSYLTRANSFERASE"/>
    <property type="match status" value="1"/>
</dbReference>
<protein>
    <recommendedName>
        <fullName evidence="3">amidophosphoribosyltransferase</fullName>
        <ecNumber evidence="3">2.4.2.14</ecNumber>
    </recommendedName>
</protein>
<dbReference type="EC" id="2.4.2.14" evidence="3"/>
<evidence type="ECO:0000259" key="8">
    <source>
        <dbReference type="PROSITE" id="PS51278"/>
    </source>
</evidence>
<evidence type="ECO:0000256" key="4">
    <source>
        <dbReference type="ARBA" id="ARBA00022676"/>
    </source>
</evidence>
<dbReference type="GO" id="GO:0004044">
    <property type="term" value="F:amidophosphoribosyltransferase activity"/>
    <property type="evidence" value="ECO:0007669"/>
    <property type="project" value="UniProtKB-EC"/>
</dbReference>
<evidence type="ECO:0000256" key="3">
    <source>
        <dbReference type="ARBA" id="ARBA00011941"/>
    </source>
</evidence>
<dbReference type="Gene3D" id="3.60.20.10">
    <property type="entry name" value="Glutamine Phosphoribosylpyrophosphate, subunit 1, domain 1"/>
    <property type="match status" value="1"/>
</dbReference>
<dbReference type="SUPFAM" id="SSF56235">
    <property type="entry name" value="N-terminal nucleophile aminohydrolases (Ntn hydrolases)"/>
    <property type="match status" value="1"/>
</dbReference>
<evidence type="ECO:0000313" key="9">
    <source>
        <dbReference type="EMBL" id="MPM04501.1"/>
    </source>
</evidence>
<dbReference type="GO" id="GO:0006189">
    <property type="term" value="P:'de novo' IMP biosynthetic process"/>
    <property type="evidence" value="ECO:0007669"/>
    <property type="project" value="UniProtKB-UniPathway"/>
</dbReference>
<name>A0A644WLR7_9ZZZZ</name>
<dbReference type="PIRSF" id="PIRSF000485">
    <property type="entry name" value="Amd_phspho_trans"/>
    <property type="match status" value="1"/>
</dbReference>
<dbReference type="InterPro" id="IPR029057">
    <property type="entry name" value="PRTase-like"/>
</dbReference>
<evidence type="ECO:0000256" key="1">
    <source>
        <dbReference type="ARBA" id="ARBA00005209"/>
    </source>
</evidence>
<dbReference type="SUPFAM" id="SSF53271">
    <property type="entry name" value="PRTase-like"/>
    <property type="match status" value="1"/>
</dbReference>
<dbReference type="HAMAP" id="MF_01931">
    <property type="entry name" value="PurF"/>
    <property type="match status" value="1"/>
</dbReference>
<organism evidence="9">
    <name type="scientific">bioreactor metagenome</name>
    <dbReference type="NCBI Taxonomy" id="1076179"/>
    <lineage>
        <taxon>unclassified sequences</taxon>
        <taxon>metagenomes</taxon>
        <taxon>ecological metagenomes</taxon>
    </lineage>
</organism>
<evidence type="ECO:0000256" key="2">
    <source>
        <dbReference type="ARBA" id="ARBA00010138"/>
    </source>
</evidence>
<dbReference type="InterPro" id="IPR035584">
    <property type="entry name" value="PurF_N"/>
</dbReference>
<dbReference type="Gene3D" id="3.40.50.2020">
    <property type="match status" value="1"/>
</dbReference>
<dbReference type="GO" id="GO:0009113">
    <property type="term" value="P:purine nucleobase biosynthetic process"/>
    <property type="evidence" value="ECO:0007669"/>
    <property type="project" value="InterPro"/>
</dbReference>
<dbReference type="AlphaFoldDB" id="A0A644WLR7"/>
<comment type="similarity">
    <text evidence="2">In the C-terminal section; belongs to the purine/pyrimidine phosphoribosyltransferase family.</text>
</comment>
<dbReference type="NCBIfam" id="TIGR01134">
    <property type="entry name" value="purF"/>
    <property type="match status" value="1"/>
</dbReference>
<keyword evidence="4 9" id="KW-0328">Glycosyltransferase</keyword>
<dbReference type="PROSITE" id="PS51278">
    <property type="entry name" value="GATASE_TYPE_2"/>
    <property type="match status" value="1"/>
</dbReference>
<evidence type="ECO:0000256" key="5">
    <source>
        <dbReference type="ARBA" id="ARBA00022679"/>
    </source>
</evidence>
<evidence type="ECO:0000256" key="6">
    <source>
        <dbReference type="ARBA" id="ARBA00022755"/>
    </source>
</evidence>
<dbReference type="EMBL" id="VSSQ01001044">
    <property type="protein sequence ID" value="MPM04501.1"/>
    <property type="molecule type" value="Genomic_DNA"/>
</dbReference>
<dbReference type="CDD" id="cd06223">
    <property type="entry name" value="PRTases_typeI"/>
    <property type="match status" value="1"/>
</dbReference>
<evidence type="ECO:0000256" key="7">
    <source>
        <dbReference type="ARBA" id="ARBA00022962"/>
    </source>
</evidence>
<dbReference type="InterPro" id="IPR000836">
    <property type="entry name" value="PRTase_dom"/>
</dbReference>
<proteinExistence type="inferred from homology"/>
<gene>
    <name evidence="9" type="primary">purF_27</name>
    <name evidence="9" type="ORF">SDC9_50779</name>
</gene>
<dbReference type="UniPathway" id="UPA00074">
    <property type="reaction ID" value="UER00124"/>
</dbReference>
<dbReference type="InterPro" id="IPR005854">
    <property type="entry name" value="PurF"/>
</dbReference>
<dbReference type="CDD" id="cd00715">
    <property type="entry name" value="GPATase_N"/>
    <property type="match status" value="1"/>
</dbReference>
<comment type="caution">
    <text evidence="9">The sequence shown here is derived from an EMBL/GenBank/DDBJ whole genome shotgun (WGS) entry which is preliminary data.</text>
</comment>